<dbReference type="PANTHER" id="PTHR43427">
    <property type="entry name" value="CHLORIDE CHANNEL PROTEIN CLC-E"/>
    <property type="match status" value="1"/>
</dbReference>
<accession>A0ABU7T8S1</accession>
<dbReference type="PANTHER" id="PTHR43427:SF6">
    <property type="entry name" value="CHLORIDE CHANNEL PROTEIN CLC-E"/>
    <property type="match status" value="1"/>
</dbReference>
<keyword evidence="4 12" id="KW-1133">Transmembrane helix</keyword>
<evidence type="ECO:0000256" key="1">
    <source>
        <dbReference type="ARBA" id="ARBA00004141"/>
    </source>
</evidence>
<dbReference type="Gene3D" id="3.10.580.10">
    <property type="entry name" value="CBS-domain"/>
    <property type="match status" value="1"/>
</dbReference>
<feature type="region of interest" description="Disordered" evidence="11">
    <location>
        <begin position="1"/>
        <end position="31"/>
    </location>
</feature>
<keyword evidence="5" id="KW-0406">Ion transport</keyword>
<evidence type="ECO:0000256" key="2">
    <source>
        <dbReference type="ARBA" id="ARBA00022448"/>
    </source>
</evidence>
<dbReference type="PROSITE" id="PS51371">
    <property type="entry name" value="CBS"/>
    <property type="match status" value="2"/>
</dbReference>
<feature type="transmembrane region" description="Helical" evidence="12">
    <location>
        <begin position="327"/>
        <end position="345"/>
    </location>
</feature>
<keyword evidence="6 12" id="KW-0472">Membrane</keyword>
<evidence type="ECO:0000256" key="11">
    <source>
        <dbReference type="SAM" id="MobiDB-lite"/>
    </source>
</evidence>
<evidence type="ECO:0000256" key="10">
    <source>
        <dbReference type="PROSITE-ProRule" id="PRU00703"/>
    </source>
</evidence>
<feature type="domain" description="CBS" evidence="13">
    <location>
        <begin position="567"/>
        <end position="627"/>
    </location>
</feature>
<feature type="transmembrane region" description="Helical" evidence="12">
    <location>
        <begin position="256"/>
        <end position="273"/>
    </location>
</feature>
<dbReference type="Pfam" id="PF00654">
    <property type="entry name" value="Voltage_CLC"/>
    <property type="match status" value="1"/>
</dbReference>
<keyword evidence="9" id="KW-0407">Ion channel</keyword>
<dbReference type="InterPro" id="IPR014743">
    <property type="entry name" value="Cl-channel_core"/>
</dbReference>
<feature type="transmembrane region" description="Helical" evidence="12">
    <location>
        <begin position="219"/>
        <end position="244"/>
    </location>
</feature>
<dbReference type="CDD" id="cd00400">
    <property type="entry name" value="Voltage_gated_ClC"/>
    <property type="match status" value="1"/>
</dbReference>
<evidence type="ECO:0000256" key="3">
    <source>
        <dbReference type="ARBA" id="ARBA00022692"/>
    </source>
</evidence>
<keyword evidence="10" id="KW-0129">CBS domain</keyword>
<feature type="transmembrane region" description="Helical" evidence="12">
    <location>
        <begin position="449"/>
        <end position="470"/>
    </location>
</feature>
<keyword evidence="3 12" id="KW-0812">Transmembrane</keyword>
<dbReference type="InterPro" id="IPR001807">
    <property type="entry name" value="ClC"/>
</dbReference>
<evidence type="ECO:0000256" key="5">
    <source>
        <dbReference type="ARBA" id="ARBA00023065"/>
    </source>
</evidence>
<reference evidence="14 15" key="1">
    <citation type="journal article" date="2012" name="Genet. Mol. Biol.">
        <title>Analysis of 16S rRNA and mxaF genes revealing insights into Methylobacterium niche-specific plant association.</title>
        <authorList>
            <person name="Dourado M.N."/>
            <person name="Andreote F.D."/>
            <person name="Dini-Andreote F."/>
            <person name="Conti R."/>
            <person name="Araujo J.M."/>
            <person name="Araujo W.L."/>
        </authorList>
    </citation>
    <scope>NUCLEOTIDE SEQUENCE [LARGE SCALE GENOMIC DNA]</scope>
    <source>
        <strain evidence="14 15">SR1.6/4</strain>
    </source>
</reference>
<feature type="transmembrane region" description="Helical" evidence="12">
    <location>
        <begin position="293"/>
        <end position="315"/>
    </location>
</feature>
<evidence type="ECO:0000256" key="6">
    <source>
        <dbReference type="ARBA" id="ARBA00023136"/>
    </source>
</evidence>
<dbReference type="Pfam" id="PF00571">
    <property type="entry name" value="CBS"/>
    <property type="match status" value="2"/>
</dbReference>
<sequence>MRPRQRAWPPIRYLTHRSPPDPSPRPGLYRSTTYKGRNRPEEVCVNQEVPVHRQLPSQIVRRPLGDFTADRRILVLVGMALVIGAGATLAAAGLLRLIALVTNLAWFGALDTVPRSLGSLTPSPWMVWVPVAGGLVIGLMARYGSEKIRGHGIPEAIEAILIGASRMSAKVALLKPLSSAISIGTGGPFGAEGPIIMTGGAVGSLFAQLFHLSDAERKALLVAGAAAGMTAIFGTPVAAVLLAVELLLFEWRPRSFVPVTAAVLTAAALRPLLFEAGPLFPFISDPALPGWGLIACAGIGLLAGLMSGVLTTLLYRLEDAFERLPLHWMWWPAIGGLFVGLGGLIEPRALGVGYDVIGDLLGGDLAVRAVLLILAIKAAIWLVALASGTSGGVLAPLLILGGAMGWLAGLALPGAHGFWALLGMAAMLGGTMRAPLTGTLFAVELTGDVRVLGALLAATVTAYAVTVLLLKRSILTEKLARRGQHVTREYAIDAYALTRVRDVMVRDVDTLDAESGVAEAVAAMEAGRHQAYPVLDAARRPVGLATRGQALHWTLEGGHGAERLGALAAGLPLAVVHPDDVVAHALDVMTATGQGRLVVTDPDTGVLVGLLTRRELLQVRASTVRAETERRAYRAMLRFRRTTASNR</sequence>
<comment type="caution">
    <text evidence="14">The sequence shown here is derived from an EMBL/GenBank/DDBJ whole genome shotgun (WGS) entry which is preliminary data.</text>
</comment>
<dbReference type="InterPro" id="IPR050368">
    <property type="entry name" value="ClC-type_chloride_channel"/>
</dbReference>
<keyword evidence="15" id="KW-1185">Reference proteome</keyword>
<evidence type="ECO:0000256" key="4">
    <source>
        <dbReference type="ARBA" id="ARBA00022989"/>
    </source>
</evidence>
<dbReference type="SMART" id="SM00116">
    <property type="entry name" value="CBS"/>
    <property type="match status" value="2"/>
</dbReference>
<dbReference type="CDD" id="cd02205">
    <property type="entry name" value="CBS_pair_SF"/>
    <property type="match status" value="1"/>
</dbReference>
<evidence type="ECO:0000256" key="7">
    <source>
        <dbReference type="ARBA" id="ARBA00023173"/>
    </source>
</evidence>
<gene>
    <name evidence="14" type="ORF">MRSR164_09355</name>
</gene>
<name>A0ABU7T8S1_9HYPH</name>
<dbReference type="Proteomes" id="UP001349262">
    <property type="component" value="Unassembled WGS sequence"/>
</dbReference>
<keyword evidence="2" id="KW-0813">Transport</keyword>
<dbReference type="PRINTS" id="PR00762">
    <property type="entry name" value="CLCHANNEL"/>
</dbReference>
<dbReference type="SUPFAM" id="SSF81340">
    <property type="entry name" value="Clc chloride channel"/>
    <property type="match status" value="1"/>
</dbReference>
<organism evidence="14 15">
    <name type="scientific">Methylobacterium radiotolerans</name>
    <dbReference type="NCBI Taxonomy" id="31998"/>
    <lineage>
        <taxon>Bacteria</taxon>
        <taxon>Pseudomonadati</taxon>
        <taxon>Pseudomonadota</taxon>
        <taxon>Alphaproteobacteria</taxon>
        <taxon>Hyphomicrobiales</taxon>
        <taxon>Methylobacteriaceae</taxon>
        <taxon>Methylobacterium</taxon>
    </lineage>
</organism>
<dbReference type="InterPro" id="IPR000644">
    <property type="entry name" value="CBS_dom"/>
</dbReference>
<evidence type="ECO:0000313" key="14">
    <source>
        <dbReference type="EMBL" id="MEE7456973.1"/>
    </source>
</evidence>
<dbReference type="EMBL" id="MLBY01000004">
    <property type="protein sequence ID" value="MEE7456973.1"/>
    <property type="molecule type" value="Genomic_DNA"/>
</dbReference>
<protein>
    <submittedName>
        <fullName evidence="14">Chloride channel protein</fullName>
    </submittedName>
</protein>
<evidence type="ECO:0000256" key="8">
    <source>
        <dbReference type="ARBA" id="ARBA00023214"/>
    </source>
</evidence>
<proteinExistence type="predicted"/>
<keyword evidence="8" id="KW-0868">Chloride</keyword>
<dbReference type="InterPro" id="IPR046342">
    <property type="entry name" value="CBS_dom_sf"/>
</dbReference>
<comment type="subcellular location">
    <subcellularLocation>
        <location evidence="1">Membrane</location>
        <topology evidence="1">Multi-pass membrane protein</topology>
    </subcellularLocation>
</comment>
<keyword evidence="7" id="KW-0869">Chloride channel</keyword>
<evidence type="ECO:0000259" key="13">
    <source>
        <dbReference type="PROSITE" id="PS51371"/>
    </source>
</evidence>
<evidence type="ECO:0000313" key="15">
    <source>
        <dbReference type="Proteomes" id="UP001349262"/>
    </source>
</evidence>
<evidence type="ECO:0000256" key="12">
    <source>
        <dbReference type="SAM" id="Phobius"/>
    </source>
</evidence>
<dbReference type="SUPFAM" id="SSF54631">
    <property type="entry name" value="CBS-domain pair"/>
    <property type="match status" value="1"/>
</dbReference>
<feature type="transmembrane region" description="Helical" evidence="12">
    <location>
        <begin position="125"/>
        <end position="144"/>
    </location>
</feature>
<feature type="transmembrane region" description="Helical" evidence="12">
    <location>
        <begin position="194"/>
        <end position="212"/>
    </location>
</feature>
<feature type="domain" description="CBS" evidence="13">
    <location>
        <begin position="504"/>
        <end position="562"/>
    </location>
</feature>
<feature type="transmembrane region" description="Helical" evidence="12">
    <location>
        <begin position="73"/>
        <end position="105"/>
    </location>
</feature>
<evidence type="ECO:0000256" key="9">
    <source>
        <dbReference type="ARBA" id="ARBA00023303"/>
    </source>
</evidence>
<dbReference type="Gene3D" id="1.10.3080.10">
    <property type="entry name" value="Clc chloride channel"/>
    <property type="match status" value="1"/>
</dbReference>